<evidence type="ECO:0000313" key="3">
    <source>
        <dbReference type="Proteomes" id="UP001150569"/>
    </source>
</evidence>
<protein>
    <submittedName>
        <fullName evidence="2">Uncharacterized protein</fullName>
    </submittedName>
</protein>
<gene>
    <name evidence="2" type="ORF">IWQ60_002202</name>
</gene>
<dbReference type="EMBL" id="JANBPT010000080">
    <property type="protein sequence ID" value="KAJ1928292.1"/>
    <property type="molecule type" value="Genomic_DNA"/>
</dbReference>
<organism evidence="2 3">
    <name type="scientific">Tieghemiomyces parasiticus</name>
    <dbReference type="NCBI Taxonomy" id="78921"/>
    <lineage>
        <taxon>Eukaryota</taxon>
        <taxon>Fungi</taxon>
        <taxon>Fungi incertae sedis</taxon>
        <taxon>Zoopagomycota</taxon>
        <taxon>Kickxellomycotina</taxon>
        <taxon>Dimargaritomycetes</taxon>
        <taxon>Dimargaritales</taxon>
        <taxon>Dimargaritaceae</taxon>
        <taxon>Tieghemiomyces</taxon>
    </lineage>
</organism>
<evidence type="ECO:0000313" key="2">
    <source>
        <dbReference type="EMBL" id="KAJ1928292.1"/>
    </source>
</evidence>
<keyword evidence="3" id="KW-1185">Reference proteome</keyword>
<sequence>MPQELGFNHSSQYYLNGLVPDLVAHNTLQPPTSGDGVGQAYHADEAGTSRSSSTQVSPSGDAGLRYSGFSHAQPQRSVPAAISQAMNTPSQLSLYQRRMSSNGSKKITPLCAPTLLTATQDQLLALYSPTAPSSFNASTPVSATFSAPHTPYGMGMVDMANGSMPYSADPTYTARHFHPYLPASASPSPTDGSFSHRIPSQNGYLMHTPTAGEFSGFDIG</sequence>
<name>A0A9W8ACM1_9FUNG</name>
<proteinExistence type="predicted"/>
<evidence type="ECO:0000256" key="1">
    <source>
        <dbReference type="SAM" id="MobiDB-lite"/>
    </source>
</evidence>
<feature type="non-terminal residue" evidence="2">
    <location>
        <position position="220"/>
    </location>
</feature>
<dbReference type="Proteomes" id="UP001150569">
    <property type="component" value="Unassembled WGS sequence"/>
</dbReference>
<feature type="compositionally biased region" description="Low complexity" evidence="1">
    <location>
        <begin position="49"/>
        <end position="59"/>
    </location>
</feature>
<comment type="caution">
    <text evidence="2">The sequence shown here is derived from an EMBL/GenBank/DDBJ whole genome shotgun (WGS) entry which is preliminary data.</text>
</comment>
<accession>A0A9W8ACM1</accession>
<dbReference type="AlphaFoldDB" id="A0A9W8ACM1"/>
<feature type="region of interest" description="Disordered" evidence="1">
    <location>
        <begin position="26"/>
        <end position="69"/>
    </location>
</feature>
<reference evidence="2" key="1">
    <citation type="submission" date="2022-07" db="EMBL/GenBank/DDBJ databases">
        <title>Phylogenomic reconstructions and comparative analyses of Kickxellomycotina fungi.</title>
        <authorList>
            <person name="Reynolds N.K."/>
            <person name="Stajich J.E."/>
            <person name="Barry K."/>
            <person name="Grigoriev I.V."/>
            <person name="Crous P."/>
            <person name="Smith M.E."/>
        </authorList>
    </citation>
    <scope>NUCLEOTIDE SEQUENCE</scope>
    <source>
        <strain evidence="2">RSA 861</strain>
    </source>
</reference>